<dbReference type="RefSeq" id="WP_062085617.1">
    <property type="nucleotide sequence ID" value="NZ_FCOK02000016.1"/>
</dbReference>
<dbReference type="OrthoDB" id="5734556at2"/>
<feature type="transmembrane region" description="Helical" evidence="1">
    <location>
        <begin position="26"/>
        <end position="45"/>
    </location>
</feature>
<dbReference type="Proteomes" id="UP000054683">
    <property type="component" value="Unassembled WGS sequence"/>
</dbReference>
<dbReference type="Gene3D" id="3.30.530.20">
    <property type="match status" value="1"/>
</dbReference>
<evidence type="ECO:0000313" key="2">
    <source>
        <dbReference type="EMBL" id="SAL32934.1"/>
    </source>
</evidence>
<keyword evidence="1" id="KW-1133">Transmembrane helix</keyword>
<name>A0A158GLE9_9BURK</name>
<evidence type="ECO:0008006" key="4">
    <source>
        <dbReference type="Google" id="ProtNLM"/>
    </source>
</evidence>
<sequence>MTPASDPSLIANSPAQAKRKRGWFRFVLYGLAALLVIALIANWVWVASGSNQWKLATDKEGVQVWTLKTPGSGLLLIKAHTRVDSRLAGMIKLLEDLDSCVDAHCYDGRVIEQLPSVPGRYAAYVTFKFDLKGLKPREYVLLQEQVQDRVTRQVRINIIAAPDRLPRDPCCVRITRLHNHWKLTPLPDGKLDIDFQQDTDIGGLPYVVANLALIEGTYQILHGMQDLMNMEKYRNAHVGYVQELGAN</sequence>
<protein>
    <recommendedName>
        <fullName evidence="4">START domain-containing protein</fullName>
    </recommendedName>
</protein>
<accession>A0A158GLE9</accession>
<dbReference type="SUPFAM" id="SSF55961">
    <property type="entry name" value="Bet v1-like"/>
    <property type="match status" value="1"/>
</dbReference>
<keyword evidence="1" id="KW-0812">Transmembrane</keyword>
<keyword evidence="1" id="KW-0472">Membrane</keyword>
<evidence type="ECO:0000313" key="3">
    <source>
        <dbReference type="Proteomes" id="UP000054683"/>
    </source>
</evidence>
<reference evidence="2 3" key="1">
    <citation type="submission" date="2016-01" db="EMBL/GenBank/DDBJ databases">
        <authorList>
            <person name="Oliw E.H."/>
        </authorList>
    </citation>
    <scope>NUCLEOTIDE SEQUENCE [LARGE SCALE GENOMIC DNA]</scope>
    <source>
        <strain evidence="2">LMG 27134</strain>
    </source>
</reference>
<proteinExistence type="predicted"/>
<organism evidence="2 3">
    <name type="scientific">Caballeronia udeis</name>
    <dbReference type="NCBI Taxonomy" id="1232866"/>
    <lineage>
        <taxon>Bacteria</taxon>
        <taxon>Pseudomonadati</taxon>
        <taxon>Pseudomonadota</taxon>
        <taxon>Betaproteobacteria</taxon>
        <taxon>Burkholderiales</taxon>
        <taxon>Burkholderiaceae</taxon>
        <taxon>Caballeronia</taxon>
    </lineage>
</organism>
<dbReference type="InterPro" id="IPR023393">
    <property type="entry name" value="START-like_dom_sf"/>
</dbReference>
<dbReference type="AlphaFoldDB" id="A0A158GLE9"/>
<gene>
    <name evidence="2" type="ORF">AWB69_02906</name>
</gene>
<evidence type="ECO:0000256" key="1">
    <source>
        <dbReference type="SAM" id="Phobius"/>
    </source>
</evidence>
<dbReference type="EMBL" id="FCOK02000016">
    <property type="protein sequence ID" value="SAL32934.1"/>
    <property type="molecule type" value="Genomic_DNA"/>
</dbReference>